<dbReference type="STRING" id="1192197.JBW_04198"/>
<dbReference type="NCBIfam" id="TIGR00229">
    <property type="entry name" value="sensory_box"/>
    <property type="match status" value="1"/>
</dbReference>
<dbReference type="PANTHER" id="PTHR46663">
    <property type="entry name" value="DIGUANYLATE CYCLASE DGCT-RELATED"/>
    <property type="match status" value="1"/>
</dbReference>
<dbReference type="SMART" id="SM00086">
    <property type="entry name" value="PAC"/>
    <property type="match status" value="2"/>
</dbReference>
<dbReference type="Proteomes" id="UP000005361">
    <property type="component" value="Chromosome"/>
</dbReference>
<dbReference type="Pfam" id="PF00989">
    <property type="entry name" value="PAS"/>
    <property type="match status" value="1"/>
</dbReference>
<dbReference type="InterPro" id="IPR013767">
    <property type="entry name" value="PAS_fold"/>
</dbReference>
<dbReference type="NCBIfam" id="TIGR00254">
    <property type="entry name" value="GGDEF"/>
    <property type="match status" value="1"/>
</dbReference>
<dbReference type="InterPro" id="IPR000160">
    <property type="entry name" value="GGDEF_dom"/>
</dbReference>
<dbReference type="Pfam" id="PF00990">
    <property type="entry name" value="GGDEF"/>
    <property type="match status" value="1"/>
</dbReference>
<evidence type="ECO:0000259" key="3">
    <source>
        <dbReference type="PROSITE" id="PS50887"/>
    </source>
</evidence>
<dbReference type="CDD" id="cd01949">
    <property type="entry name" value="GGDEF"/>
    <property type="match status" value="1"/>
</dbReference>
<dbReference type="CDD" id="cd00130">
    <property type="entry name" value="PAS"/>
    <property type="match status" value="1"/>
</dbReference>
<reference evidence="5" key="2">
    <citation type="submission" date="2015-02" db="EMBL/GenBank/DDBJ databases">
        <title>Complete Genome Sequence of Pelosinus fermentans JBW45.</title>
        <authorList>
            <person name="De Leon K.B."/>
            <person name="Utturkar S.M."/>
            <person name="Camilleri L.B."/>
            <person name="Arkin A.P."/>
            <person name="Fields M.W."/>
            <person name="Brown S.D."/>
            <person name="Wall J.D."/>
        </authorList>
    </citation>
    <scope>NUCLEOTIDE SEQUENCE [LARGE SCALE GENOMIC DNA]</scope>
    <source>
        <strain evidence="5">JBW45</strain>
    </source>
</reference>
<reference evidence="4 5" key="1">
    <citation type="journal article" date="2015" name="Genome Announc.">
        <title>Complete Genome Sequence of Pelosinus fermentans JBW45, a Member of a Remarkably Competitive Group of Negativicutes in the Firmicutes Phylum.</title>
        <authorList>
            <person name="De Leon K.B."/>
            <person name="Utturkar S.M."/>
            <person name="Camilleri L.B."/>
            <person name="Elias D.A."/>
            <person name="Arkin A.P."/>
            <person name="Fields M.W."/>
            <person name="Brown S.D."/>
            <person name="Wall J.D."/>
        </authorList>
    </citation>
    <scope>NUCLEOTIDE SEQUENCE [LARGE SCALE GENOMIC DNA]</scope>
    <source>
        <strain evidence="4 5">JBW45</strain>
    </source>
</reference>
<dbReference type="SMART" id="SM00091">
    <property type="entry name" value="PAS"/>
    <property type="match status" value="1"/>
</dbReference>
<organism evidence="4 5">
    <name type="scientific">Pelosinus fermentans JBW45</name>
    <dbReference type="NCBI Taxonomy" id="1192197"/>
    <lineage>
        <taxon>Bacteria</taxon>
        <taxon>Bacillati</taxon>
        <taxon>Bacillota</taxon>
        <taxon>Negativicutes</taxon>
        <taxon>Selenomonadales</taxon>
        <taxon>Sporomusaceae</taxon>
        <taxon>Pelosinus</taxon>
    </lineage>
</organism>
<dbReference type="InterPro" id="IPR001610">
    <property type="entry name" value="PAC"/>
</dbReference>
<dbReference type="SMART" id="SM00267">
    <property type="entry name" value="GGDEF"/>
    <property type="match status" value="1"/>
</dbReference>
<dbReference type="Gene3D" id="3.30.450.20">
    <property type="entry name" value="PAS domain"/>
    <property type="match status" value="2"/>
</dbReference>
<evidence type="ECO:0000259" key="1">
    <source>
        <dbReference type="PROSITE" id="PS50112"/>
    </source>
</evidence>
<dbReference type="AlphaFoldDB" id="I9DBL9"/>
<dbReference type="InterPro" id="IPR000700">
    <property type="entry name" value="PAS-assoc_C"/>
</dbReference>
<evidence type="ECO:0000313" key="5">
    <source>
        <dbReference type="Proteomes" id="UP000005361"/>
    </source>
</evidence>
<dbReference type="InterPro" id="IPR043128">
    <property type="entry name" value="Rev_trsase/Diguanyl_cyclase"/>
</dbReference>
<dbReference type="OrthoDB" id="9805474at2"/>
<gene>
    <name evidence="4" type="ORF">JBW_04198</name>
</gene>
<dbReference type="PROSITE" id="PS50113">
    <property type="entry name" value="PAC"/>
    <property type="match status" value="1"/>
</dbReference>
<proteinExistence type="predicted"/>
<dbReference type="InterPro" id="IPR029787">
    <property type="entry name" value="Nucleotide_cyclase"/>
</dbReference>
<dbReference type="Pfam" id="PF13426">
    <property type="entry name" value="PAS_9"/>
    <property type="match status" value="1"/>
</dbReference>
<dbReference type="EMBL" id="CP010978">
    <property type="protein sequence ID" value="AJQ29529.1"/>
    <property type="molecule type" value="Genomic_DNA"/>
</dbReference>
<name>I9DBL9_9FIRM</name>
<evidence type="ECO:0000259" key="2">
    <source>
        <dbReference type="PROSITE" id="PS50113"/>
    </source>
</evidence>
<dbReference type="Gene3D" id="3.30.70.270">
    <property type="match status" value="1"/>
</dbReference>
<dbReference type="InterPro" id="IPR035965">
    <property type="entry name" value="PAS-like_dom_sf"/>
</dbReference>
<dbReference type="SUPFAM" id="SSF55073">
    <property type="entry name" value="Nucleotide cyclase"/>
    <property type="match status" value="1"/>
</dbReference>
<dbReference type="KEGG" id="pft:JBW_04198"/>
<sequence>MDEIIYKIMQSADPRKEYRRHMLKTFNFHKAFLCRSSRDTQHFTGRKYYCCSLDKDSLEITYVIHVDTKIVVDATHAFLKLLKYDVEDLGNFSIYDIIGAEVEEVNANIHKIVNHGLLEIGLRQYWCKDGQMLYVGSSFKVAQRDSEKYLMITLRDITELQQMRIRLQLALQVFEHASDGILVTDIKGIIQYVNPAFAMHTGYSMDEIVGKTPGILKSGRHQEEFYQDIWNSLHTDGQWRGEIINKRKNGEHYSEWVVIDAVKNELGKVTMYCGIFRDLSERMKYEEKIRFHAYHDGLTGLPNRILFYEKINQCLALAKRYHHMMAVMYVDLDGFKHVNDNLGHDKGDLLLKAVADRLKECVRESDIVARMGGDEFTLILPEVAKSADVEIVAAKIKKQLNQAFELLGCTVTISSSIGISFYPTDGEDVDSLVKKADNAMYQAKASGKNAYRFSDQA</sequence>
<accession>I9DBL9</accession>
<dbReference type="InterPro" id="IPR052163">
    <property type="entry name" value="DGC-Regulatory_Protein"/>
</dbReference>
<dbReference type="GO" id="GO:0006355">
    <property type="term" value="P:regulation of DNA-templated transcription"/>
    <property type="evidence" value="ECO:0007669"/>
    <property type="project" value="InterPro"/>
</dbReference>
<dbReference type="PROSITE" id="PS50887">
    <property type="entry name" value="GGDEF"/>
    <property type="match status" value="1"/>
</dbReference>
<feature type="domain" description="PAS" evidence="1">
    <location>
        <begin position="166"/>
        <end position="212"/>
    </location>
</feature>
<dbReference type="HOGENOM" id="CLU_000445_11_4_9"/>
<dbReference type="FunFam" id="3.30.70.270:FF:000001">
    <property type="entry name" value="Diguanylate cyclase domain protein"/>
    <property type="match status" value="1"/>
</dbReference>
<dbReference type="PROSITE" id="PS50112">
    <property type="entry name" value="PAS"/>
    <property type="match status" value="1"/>
</dbReference>
<evidence type="ECO:0000313" key="4">
    <source>
        <dbReference type="EMBL" id="AJQ29529.1"/>
    </source>
</evidence>
<feature type="domain" description="PAC" evidence="2">
    <location>
        <begin position="237"/>
        <end position="291"/>
    </location>
</feature>
<feature type="domain" description="GGDEF" evidence="3">
    <location>
        <begin position="323"/>
        <end position="456"/>
    </location>
</feature>
<dbReference type="SUPFAM" id="SSF55785">
    <property type="entry name" value="PYP-like sensor domain (PAS domain)"/>
    <property type="match status" value="2"/>
</dbReference>
<protein>
    <submittedName>
        <fullName evidence="4">Diguanylate cyclase with PAS/PAC sensor</fullName>
    </submittedName>
</protein>
<dbReference type="PANTHER" id="PTHR46663:SF3">
    <property type="entry name" value="SLL0267 PROTEIN"/>
    <property type="match status" value="1"/>
</dbReference>
<dbReference type="InterPro" id="IPR000014">
    <property type="entry name" value="PAS"/>
</dbReference>